<evidence type="ECO:0000313" key="2">
    <source>
        <dbReference type="EMBL" id="CAH2237646.1"/>
    </source>
</evidence>
<dbReference type="GO" id="GO:0005886">
    <property type="term" value="C:plasma membrane"/>
    <property type="evidence" value="ECO:0007669"/>
    <property type="project" value="TreeGrafter"/>
</dbReference>
<name>A0A8S4RJH7_9NEOP</name>
<dbReference type="PANTHER" id="PTHR45702:SF2">
    <property type="entry name" value="KUZBANIAN, ISOFORM A"/>
    <property type="match status" value="1"/>
</dbReference>
<dbReference type="OrthoDB" id="2131567at2759"/>
<feature type="signal peptide" evidence="1">
    <location>
        <begin position="1"/>
        <end position="16"/>
    </location>
</feature>
<dbReference type="Gene3D" id="3.40.390.10">
    <property type="entry name" value="Collagenase (Catalytic Domain)"/>
    <property type="match status" value="1"/>
</dbReference>
<proteinExistence type="predicted"/>
<feature type="chain" id="PRO_5035726382" evidence="1">
    <location>
        <begin position="17"/>
        <end position="415"/>
    </location>
</feature>
<dbReference type="GO" id="GO:0004222">
    <property type="term" value="F:metalloendopeptidase activity"/>
    <property type="evidence" value="ECO:0007669"/>
    <property type="project" value="TreeGrafter"/>
</dbReference>
<dbReference type="Proteomes" id="UP000838756">
    <property type="component" value="Unassembled WGS sequence"/>
</dbReference>
<dbReference type="GO" id="GO:0007219">
    <property type="term" value="P:Notch signaling pathway"/>
    <property type="evidence" value="ECO:0007669"/>
    <property type="project" value="TreeGrafter"/>
</dbReference>
<dbReference type="InterPro" id="IPR024079">
    <property type="entry name" value="MetalloPept_cat_dom_sf"/>
</dbReference>
<gene>
    <name evidence="2" type="primary">jg11325</name>
    <name evidence="2" type="ORF">PAEG_LOCUS14895</name>
</gene>
<dbReference type="EMBL" id="CAKXAJ010025284">
    <property type="protein sequence ID" value="CAH2237646.1"/>
    <property type="molecule type" value="Genomic_DNA"/>
</dbReference>
<evidence type="ECO:0000313" key="3">
    <source>
        <dbReference type="Proteomes" id="UP000838756"/>
    </source>
</evidence>
<comment type="caution">
    <text evidence="2">The sequence shown here is derived from an EMBL/GenBank/DDBJ whole genome shotgun (WGS) entry which is preliminary data.</text>
</comment>
<dbReference type="Gene3D" id="4.10.70.10">
    <property type="entry name" value="Disintegrin domain"/>
    <property type="match status" value="1"/>
</dbReference>
<dbReference type="InterPro" id="IPR036436">
    <property type="entry name" value="Disintegrin_dom_sf"/>
</dbReference>
<dbReference type="PANTHER" id="PTHR45702">
    <property type="entry name" value="ADAM10/ADAM17 METALLOPEPTIDASE FAMILY MEMBER"/>
    <property type="match status" value="1"/>
</dbReference>
<keyword evidence="3" id="KW-1185">Reference proteome</keyword>
<accession>A0A8S4RJH7</accession>
<dbReference type="SUPFAM" id="SSF55486">
    <property type="entry name" value="Metalloproteases ('zincins'), catalytic domain"/>
    <property type="match status" value="1"/>
</dbReference>
<keyword evidence="1" id="KW-0732">Signal</keyword>
<dbReference type="GO" id="GO:0006509">
    <property type="term" value="P:membrane protein ectodomain proteolysis"/>
    <property type="evidence" value="ECO:0007669"/>
    <property type="project" value="TreeGrafter"/>
</dbReference>
<reference evidence="2" key="1">
    <citation type="submission" date="2022-03" db="EMBL/GenBank/DDBJ databases">
        <authorList>
            <person name="Lindestad O."/>
        </authorList>
    </citation>
    <scope>NUCLEOTIDE SEQUENCE</scope>
</reference>
<protein>
    <submittedName>
        <fullName evidence="2">Jg11325 protein</fullName>
    </submittedName>
</protein>
<organism evidence="2 3">
    <name type="scientific">Pararge aegeria aegeria</name>
    <dbReference type="NCBI Taxonomy" id="348720"/>
    <lineage>
        <taxon>Eukaryota</taxon>
        <taxon>Metazoa</taxon>
        <taxon>Ecdysozoa</taxon>
        <taxon>Arthropoda</taxon>
        <taxon>Hexapoda</taxon>
        <taxon>Insecta</taxon>
        <taxon>Pterygota</taxon>
        <taxon>Neoptera</taxon>
        <taxon>Endopterygota</taxon>
        <taxon>Lepidoptera</taxon>
        <taxon>Glossata</taxon>
        <taxon>Ditrysia</taxon>
        <taxon>Papilionoidea</taxon>
        <taxon>Nymphalidae</taxon>
        <taxon>Satyrinae</taxon>
        <taxon>Satyrini</taxon>
        <taxon>Parargina</taxon>
        <taxon>Pararge</taxon>
    </lineage>
</organism>
<sequence>MFRFLLLTIFLKLVLCLNLQERLPKGDIICSSYGYQVLEAKFGNESHLLCLKMQKIGSLPLTSLHSTLLLDPGPDDIQTGKDYPLADITMAYGFPVEDPSTGSAEGYIGEDHNFYGVLYIGQQLFIVKSTSPDDAPVSERNVRRGYIAEDLFGVGVRADFNEDGVPDNIGFSVKYILVLTSRETNNRVFGDIVNDRALDGRHYLMRFSRLRRLSEVCLGVAFSGHMFLNSTLGLSFTSLGGGLGGAAGGLCDRRAYGRSFNSLALAHATQELNERVPERVAALNLAHEIGMVQFTNTFTYSHSFGAHHDEHFPNPDCRGYVMGSQSSPTNSAHPSEFSICSKRLISATLSSMSYCLSEIDQPFCGNGIVEDGEICDCGLPSLCNQKDPCCTPRAGGALVFEEGFVLFVLIHLKFT</sequence>
<dbReference type="AlphaFoldDB" id="A0A8S4RJH7"/>
<dbReference type="InterPro" id="IPR051489">
    <property type="entry name" value="ADAM_Metalloproteinase"/>
</dbReference>
<evidence type="ECO:0000256" key="1">
    <source>
        <dbReference type="SAM" id="SignalP"/>
    </source>
</evidence>